<reference evidence="2 3" key="1">
    <citation type="submission" date="2020-08" db="EMBL/GenBank/DDBJ databases">
        <title>Genomic Encyclopedia of Type Strains, Phase IV (KMG-IV): sequencing the most valuable type-strain genomes for metagenomic binning, comparative biology and taxonomic classification.</title>
        <authorList>
            <person name="Goeker M."/>
        </authorList>
    </citation>
    <scope>NUCLEOTIDE SEQUENCE [LARGE SCALE GENOMIC DNA]</scope>
    <source>
        <strain evidence="2 3">DSM 21769</strain>
    </source>
</reference>
<sequence>MALSLKEAGVDENAEVIPISGGDINQSYHVRSENTEYFLKWHDDPPPLFFQKEAKQLTILENVSGVHVPEVIRSGDRYLLLSWIEGSQTSTTEENLGASIAALHQEEGTYFGFAEDNFIGTMPQYNAEKKSWVEFYGAYRLLPQIEEACQRGKMPKKRRKQAFHLLDHLDQWLPEPNYPALLHGDLWAGNWMVGQEGVPYFIDPAISYGDPAYDRAMMALFGGYSSRTMDRYYMEVERPSEEASIIPIYQLYFLFAHLNMFGEMYGPSVDRILNKYSS</sequence>
<keyword evidence="3" id="KW-1185">Reference proteome</keyword>
<comment type="similarity">
    <text evidence="1">Belongs to the fructosamine kinase family.</text>
</comment>
<dbReference type="RefSeq" id="WP_184402894.1">
    <property type="nucleotide sequence ID" value="NZ_JACHHJ010000001.1"/>
</dbReference>
<dbReference type="Gene3D" id="1.10.510.10">
    <property type="entry name" value="Transferase(Phosphotransferase) domain 1"/>
    <property type="match status" value="1"/>
</dbReference>
<dbReference type="Gene3D" id="1.20.1270.240">
    <property type="match status" value="1"/>
</dbReference>
<proteinExistence type="inferred from homology"/>
<dbReference type="Pfam" id="PF03881">
    <property type="entry name" value="Fructosamin_kin"/>
    <property type="match status" value="1"/>
</dbReference>
<dbReference type="PANTHER" id="PTHR12149">
    <property type="entry name" value="FRUCTOSAMINE 3 KINASE-RELATED PROTEIN"/>
    <property type="match status" value="1"/>
</dbReference>
<evidence type="ECO:0000256" key="1">
    <source>
        <dbReference type="PIRNR" id="PIRNR006221"/>
    </source>
</evidence>
<dbReference type="Gene3D" id="3.30.200.20">
    <property type="entry name" value="Phosphorylase Kinase, domain 1"/>
    <property type="match status" value="1"/>
</dbReference>
<accession>A0A841PP33</accession>
<organism evidence="2 3">
    <name type="scientific">Geomicrobium halophilum</name>
    <dbReference type="NCBI Taxonomy" id="549000"/>
    <lineage>
        <taxon>Bacteria</taxon>
        <taxon>Bacillati</taxon>
        <taxon>Bacillota</taxon>
        <taxon>Bacilli</taxon>
        <taxon>Bacillales</taxon>
        <taxon>Geomicrobium</taxon>
    </lineage>
</organism>
<dbReference type="Proteomes" id="UP000568839">
    <property type="component" value="Unassembled WGS sequence"/>
</dbReference>
<gene>
    <name evidence="2" type="ORF">HNR44_000905</name>
</gene>
<dbReference type="PANTHER" id="PTHR12149:SF8">
    <property type="entry name" value="PROTEIN-RIBULOSAMINE 3-KINASE"/>
    <property type="match status" value="1"/>
</dbReference>
<dbReference type="InterPro" id="IPR011009">
    <property type="entry name" value="Kinase-like_dom_sf"/>
</dbReference>
<protein>
    <submittedName>
        <fullName evidence="2">Fructosamine-3-kinase</fullName>
    </submittedName>
</protein>
<dbReference type="GO" id="GO:0016301">
    <property type="term" value="F:kinase activity"/>
    <property type="evidence" value="ECO:0007669"/>
    <property type="project" value="UniProtKB-UniRule"/>
</dbReference>
<evidence type="ECO:0000313" key="3">
    <source>
        <dbReference type="Proteomes" id="UP000568839"/>
    </source>
</evidence>
<dbReference type="EMBL" id="JACHHJ010000001">
    <property type="protein sequence ID" value="MBB6448956.1"/>
    <property type="molecule type" value="Genomic_DNA"/>
</dbReference>
<dbReference type="PIRSF" id="PIRSF006221">
    <property type="entry name" value="Ketosamine-3-kinase"/>
    <property type="match status" value="1"/>
</dbReference>
<keyword evidence="1 2" id="KW-0418">Kinase</keyword>
<name>A0A841PP33_9BACL</name>
<keyword evidence="1" id="KW-0808">Transferase</keyword>
<dbReference type="AlphaFoldDB" id="A0A841PP33"/>
<dbReference type="InterPro" id="IPR016477">
    <property type="entry name" value="Fructo-/Ketosamine-3-kinase"/>
</dbReference>
<dbReference type="SUPFAM" id="SSF56112">
    <property type="entry name" value="Protein kinase-like (PK-like)"/>
    <property type="match status" value="1"/>
</dbReference>
<evidence type="ECO:0000313" key="2">
    <source>
        <dbReference type="EMBL" id="MBB6448956.1"/>
    </source>
</evidence>
<comment type="caution">
    <text evidence="2">The sequence shown here is derived from an EMBL/GenBank/DDBJ whole genome shotgun (WGS) entry which is preliminary data.</text>
</comment>